<keyword evidence="9 10" id="KW-0998">Cell outer membrane</keyword>
<evidence type="ECO:0000256" key="10">
    <source>
        <dbReference type="PROSITE-ProRule" id="PRU01360"/>
    </source>
</evidence>
<dbReference type="EMBL" id="BMYF01000029">
    <property type="protein sequence ID" value="GHB51936.1"/>
    <property type="molecule type" value="Genomic_DNA"/>
</dbReference>
<comment type="caution">
    <text evidence="15">The sequence shown here is derived from an EMBL/GenBank/DDBJ whole genome shotgun (WGS) entry which is preliminary data.</text>
</comment>
<reference evidence="15" key="1">
    <citation type="journal article" date="2014" name="Int. J. Syst. Evol. Microbiol.">
        <title>Complete genome sequence of Corynebacterium casei LMG S-19264T (=DSM 44701T), isolated from a smear-ripened cheese.</title>
        <authorList>
            <consortium name="US DOE Joint Genome Institute (JGI-PGF)"/>
            <person name="Walter F."/>
            <person name="Albersmeier A."/>
            <person name="Kalinowski J."/>
            <person name="Ruckert C."/>
        </authorList>
    </citation>
    <scope>NUCLEOTIDE SEQUENCE</scope>
    <source>
        <strain evidence="15">KCTC 23224</strain>
    </source>
</reference>
<keyword evidence="5 12" id="KW-0732">Signal</keyword>
<evidence type="ECO:0000256" key="4">
    <source>
        <dbReference type="ARBA" id="ARBA00022692"/>
    </source>
</evidence>
<feature type="domain" description="TonB-dependent receptor plug" evidence="14">
    <location>
        <begin position="119"/>
        <end position="226"/>
    </location>
</feature>
<evidence type="ECO:0000259" key="14">
    <source>
        <dbReference type="Pfam" id="PF07715"/>
    </source>
</evidence>
<dbReference type="InterPro" id="IPR000531">
    <property type="entry name" value="Beta-barrel_TonB"/>
</dbReference>
<accession>A0A8J3G6X2</accession>
<reference evidence="15" key="2">
    <citation type="submission" date="2020-09" db="EMBL/GenBank/DDBJ databases">
        <authorList>
            <person name="Sun Q."/>
            <person name="Kim S."/>
        </authorList>
    </citation>
    <scope>NUCLEOTIDE SEQUENCE</scope>
    <source>
        <strain evidence="15">KCTC 23224</strain>
    </source>
</reference>
<dbReference type="GO" id="GO:0015344">
    <property type="term" value="F:siderophore uptake transmembrane transporter activity"/>
    <property type="evidence" value="ECO:0007669"/>
    <property type="project" value="TreeGrafter"/>
</dbReference>
<evidence type="ECO:0000259" key="13">
    <source>
        <dbReference type="Pfam" id="PF00593"/>
    </source>
</evidence>
<evidence type="ECO:0000256" key="3">
    <source>
        <dbReference type="ARBA" id="ARBA00022452"/>
    </source>
</evidence>
<dbReference type="PROSITE" id="PS52016">
    <property type="entry name" value="TONB_DEPENDENT_REC_3"/>
    <property type="match status" value="1"/>
</dbReference>
<comment type="subcellular location">
    <subcellularLocation>
        <location evidence="1 10">Cell outer membrane</location>
        <topology evidence="1 10">Multi-pass membrane protein</topology>
    </subcellularLocation>
</comment>
<evidence type="ECO:0000313" key="16">
    <source>
        <dbReference type="Proteomes" id="UP000642809"/>
    </source>
</evidence>
<evidence type="ECO:0000256" key="2">
    <source>
        <dbReference type="ARBA" id="ARBA00022448"/>
    </source>
</evidence>
<dbReference type="AlphaFoldDB" id="A0A8J3G6X2"/>
<dbReference type="InterPro" id="IPR012910">
    <property type="entry name" value="Plug_dom"/>
</dbReference>
<proteinExistence type="inferred from homology"/>
<dbReference type="Pfam" id="PF00593">
    <property type="entry name" value="TonB_dep_Rec_b-barrel"/>
    <property type="match status" value="1"/>
</dbReference>
<dbReference type="SUPFAM" id="SSF56935">
    <property type="entry name" value="Porins"/>
    <property type="match status" value="1"/>
</dbReference>
<keyword evidence="6 11" id="KW-0798">TonB box</keyword>
<dbReference type="InterPro" id="IPR036942">
    <property type="entry name" value="Beta-barrel_TonB_sf"/>
</dbReference>
<dbReference type="Proteomes" id="UP000642809">
    <property type="component" value="Unassembled WGS sequence"/>
</dbReference>
<evidence type="ECO:0000256" key="5">
    <source>
        <dbReference type="ARBA" id="ARBA00022729"/>
    </source>
</evidence>
<dbReference type="GO" id="GO:0009279">
    <property type="term" value="C:cell outer membrane"/>
    <property type="evidence" value="ECO:0007669"/>
    <property type="project" value="UniProtKB-SubCell"/>
</dbReference>
<dbReference type="InterPro" id="IPR039426">
    <property type="entry name" value="TonB-dep_rcpt-like"/>
</dbReference>
<keyword evidence="2 10" id="KW-0813">Transport</keyword>
<dbReference type="PANTHER" id="PTHR30069:SF29">
    <property type="entry name" value="HEMOGLOBIN AND HEMOGLOBIN-HAPTOGLOBIN-BINDING PROTEIN 1-RELATED"/>
    <property type="match status" value="1"/>
</dbReference>
<feature type="domain" description="TonB-dependent receptor-like beta-barrel" evidence="13">
    <location>
        <begin position="324"/>
        <end position="713"/>
    </location>
</feature>
<dbReference type="InterPro" id="IPR008969">
    <property type="entry name" value="CarboxyPept-like_regulatory"/>
</dbReference>
<keyword evidence="16" id="KW-1185">Reference proteome</keyword>
<evidence type="ECO:0000256" key="7">
    <source>
        <dbReference type="ARBA" id="ARBA00023136"/>
    </source>
</evidence>
<evidence type="ECO:0000313" key="15">
    <source>
        <dbReference type="EMBL" id="GHB51936.1"/>
    </source>
</evidence>
<keyword evidence="7 10" id="KW-0472">Membrane</keyword>
<dbReference type="GO" id="GO:0044718">
    <property type="term" value="P:siderophore transmembrane transport"/>
    <property type="evidence" value="ECO:0007669"/>
    <property type="project" value="TreeGrafter"/>
</dbReference>
<keyword evidence="3 10" id="KW-1134">Transmembrane beta strand</keyword>
<dbReference type="InterPro" id="IPR037066">
    <property type="entry name" value="Plug_dom_sf"/>
</dbReference>
<keyword evidence="4 10" id="KW-0812">Transmembrane</keyword>
<dbReference type="PANTHER" id="PTHR30069">
    <property type="entry name" value="TONB-DEPENDENT OUTER MEMBRANE RECEPTOR"/>
    <property type="match status" value="1"/>
</dbReference>
<name>A0A8J3G6X2_9BACT</name>
<keyword evidence="8 15" id="KW-0675">Receptor</keyword>
<feature type="chain" id="PRO_5035176862" evidence="12">
    <location>
        <begin position="26"/>
        <end position="754"/>
    </location>
</feature>
<evidence type="ECO:0000256" key="9">
    <source>
        <dbReference type="ARBA" id="ARBA00023237"/>
    </source>
</evidence>
<feature type="signal peptide" evidence="12">
    <location>
        <begin position="1"/>
        <end position="25"/>
    </location>
</feature>
<sequence>MYRINLNKIKITFSLVWLMLGVALADSGQRVQIVDERGKSVPFAAIVWGEGKGVVADTEGYFSLDNIPSSATVKITAMGYADREVLLDELKSLKKVILQSSLSELGEVVVTGNFGPQSARQSTYMVRTIDQQIIQSRAAMNLQEVLNTELGIRFSQDNALGSSNLEMNGLSGQNVKILIDGVPMVGRQGVNNEINLNQIDVNMIERIEIVEGPMSVIYGADALAGVINIITKNGQGVNSYSITARIQEETAGNEYSPFVGQGTHIRSIGGAWRQSEHLAFRGGFTQNNFGGWKGGDEGRQHRWLPKSQNLVNASVAFTQGDIELDYSVDFLDETINSLGPENRLEVIDTDFITTRWMHRVNGRWEVKPTFQLSMQAAYTDFQRETQTWVTNVRTNERNLSRQQGSQAMLNYQGLTFRLLGNWMLSPKLTLVPGIDVNTENGIGDRISENTGIQDYAAFITGEWKPTKFLQIRPGLRKAYNSAYEAPPVIPSLNAKVALSTHWDFRVSYANGFRAPSIRELYFDFFDASHSIRGNPDLVAETSDSYNFSFSHEKAFQPYTFKFALNGFYNDVRNRIAFTIDPEDPRITTMFNIDRFRSQGLMANAGFSGKQWSAELGTSYIGRFNQLATEQVALPAMLYSPEVNANLSYTLPSLKTQFNLFYKWTGPLPAFQMQLDGAGELRPMEVELEGFHWMDFTINQPLKNGIRINAGVRNALNVVDIESTAMAGSAHGGGPMRPMGVGRSYFLGLTYQLSK</sequence>
<evidence type="ECO:0000256" key="1">
    <source>
        <dbReference type="ARBA" id="ARBA00004571"/>
    </source>
</evidence>
<dbReference type="CDD" id="cd01347">
    <property type="entry name" value="ligand_gated_channel"/>
    <property type="match status" value="1"/>
</dbReference>
<organism evidence="15 16">
    <name type="scientific">Mongoliitalea lutea</name>
    <dbReference type="NCBI Taxonomy" id="849756"/>
    <lineage>
        <taxon>Bacteria</taxon>
        <taxon>Pseudomonadati</taxon>
        <taxon>Bacteroidota</taxon>
        <taxon>Cytophagia</taxon>
        <taxon>Cytophagales</taxon>
        <taxon>Cyclobacteriaceae</taxon>
        <taxon>Mongoliitalea</taxon>
    </lineage>
</organism>
<evidence type="ECO:0000256" key="8">
    <source>
        <dbReference type="ARBA" id="ARBA00023170"/>
    </source>
</evidence>
<dbReference type="Pfam" id="PF07715">
    <property type="entry name" value="Plug"/>
    <property type="match status" value="1"/>
</dbReference>
<dbReference type="SUPFAM" id="SSF49464">
    <property type="entry name" value="Carboxypeptidase regulatory domain-like"/>
    <property type="match status" value="1"/>
</dbReference>
<comment type="similarity">
    <text evidence="10 11">Belongs to the TonB-dependent receptor family.</text>
</comment>
<dbReference type="Gene3D" id="2.170.130.10">
    <property type="entry name" value="TonB-dependent receptor, plug domain"/>
    <property type="match status" value="1"/>
</dbReference>
<evidence type="ECO:0000256" key="11">
    <source>
        <dbReference type="RuleBase" id="RU003357"/>
    </source>
</evidence>
<gene>
    <name evidence="15" type="ORF">GCM10008106_35830</name>
</gene>
<dbReference type="RefSeq" id="WP_189586188.1">
    <property type="nucleotide sequence ID" value="NZ_BMYF01000029.1"/>
</dbReference>
<protein>
    <submittedName>
        <fullName evidence="15">TonB-dependent receptor</fullName>
    </submittedName>
</protein>
<evidence type="ECO:0000256" key="6">
    <source>
        <dbReference type="ARBA" id="ARBA00023077"/>
    </source>
</evidence>
<dbReference type="Pfam" id="PF13715">
    <property type="entry name" value="CarbopepD_reg_2"/>
    <property type="match status" value="1"/>
</dbReference>
<dbReference type="Gene3D" id="2.40.170.20">
    <property type="entry name" value="TonB-dependent receptor, beta-barrel domain"/>
    <property type="match status" value="1"/>
</dbReference>
<evidence type="ECO:0000256" key="12">
    <source>
        <dbReference type="SAM" id="SignalP"/>
    </source>
</evidence>